<evidence type="ECO:0000259" key="4">
    <source>
        <dbReference type="Pfam" id="PF13828"/>
    </source>
</evidence>
<proteinExistence type="predicted"/>
<feature type="transmembrane region" description="Helical" evidence="2">
    <location>
        <begin position="71"/>
        <end position="98"/>
    </location>
</feature>
<feature type="domain" description="DUF4190" evidence="4">
    <location>
        <begin position="71"/>
        <end position="129"/>
    </location>
</feature>
<evidence type="ECO:0000259" key="3">
    <source>
        <dbReference type="Pfam" id="PF08044"/>
    </source>
</evidence>
<reference evidence="5 6" key="1">
    <citation type="submission" date="2023-12" db="EMBL/GenBank/DDBJ databases">
        <title>Streptomyces sp. V4-01.</title>
        <authorList>
            <person name="Somphong A."/>
            <person name="Phongsopitanun W."/>
        </authorList>
    </citation>
    <scope>NUCLEOTIDE SEQUENCE [LARGE SCALE GENOMIC DNA]</scope>
    <source>
        <strain evidence="5 6">V4-01</strain>
    </source>
</reference>
<dbReference type="EMBL" id="JAZEWV010000004">
    <property type="protein sequence ID" value="MEE4541872.1"/>
    <property type="molecule type" value="Genomic_DNA"/>
</dbReference>
<comment type="caution">
    <text evidence="5">The sequence shown here is derived from an EMBL/GenBank/DDBJ whole genome shotgun (WGS) entry which is preliminary data.</text>
</comment>
<protein>
    <submittedName>
        <fullName evidence="5">DUF1707 and DUF4190 domain-containing protein</fullName>
    </submittedName>
</protein>
<feature type="transmembrane region" description="Helical" evidence="2">
    <location>
        <begin position="119"/>
        <end position="143"/>
    </location>
</feature>
<keyword evidence="2" id="KW-1133">Transmembrane helix</keyword>
<evidence type="ECO:0000313" key="5">
    <source>
        <dbReference type="EMBL" id="MEE4541872.1"/>
    </source>
</evidence>
<keyword evidence="2" id="KW-0812">Transmembrane</keyword>
<dbReference type="Pfam" id="PF08044">
    <property type="entry name" value="DUF1707"/>
    <property type="match status" value="1"/>
</dbReference>
<evidence type="ECO:0000256" key="1">
    <source>
        <dbReference type="SAM" id="MobiDB-lite"/>
    </source>
</evidence>
<evidence type="ECO:0000313" key="6">
    <source>
        <dbReference type="Proteomes" id="UP001344658"/>
    </source>
</evidence>
<organism evidence="5 6">
    <name type="scientific">Actinacidiphila polyblastidii</name>
    <dbReference type="NCBI Taxonomy" id="3110430"/>
    <lineage>
        <taxon>Bacteria</taxon>
        <taxon>Bacillati</taxon>
        <taxon>Actinomycetota</taxon>
        <taxon>Actinomycetes</taxon>
        <taxon>Kitasatosporales</taxon>
        <taxon>Streptomycetaceae</taxon>
        <taxon>Actinacidiphila</taxon>
    </lineage>
</organism>
<dbReference type="Pfam" id="PF13828">
    <property type="entry name" value="DUF4190"/>
    <property type="match status" value="1"/>
</dbReference>
<dbReference type="InterPro" id="IPR012551">
    <property type="entry name" value="DUF1707_SHOCT-like"/>
</dbReference>
<feature type="domain" description="DUF1707" evidence="3">
    <location>
        <begin position="1"/>
        <end position="53"/>
    </location>
</feature>
<feature type="region of interest" description="Disordered" evidence="1">
    <location>
        <begin position="44"/>
        <end position="67"/>
    </location>
</feature>
<accession>A0ABU7P9C6</accession>
<dbReference type="InterPro" id="IPR025241">
    <property type="entry name" value="DUF4190"/>
</dbReference>
<sequence>MLAGDADRERVVEVLKDAFTDGRLTQGEYEERIDRAYRSRTYGELEPLTRDVPRPMPGAPRPGPPPGTNSYALASLVCGIAGAFMVLPAVPAVILGHLARRQMRRTGERGDGMAVGGLVLGYTVCALLLTAVVATVAVIAVIAHA</sequence>
<keyword evidence="6" id="KW-1185">Reference proteome</keyword>
<dbReference type="RefSeq" id="WP_330793770.1">
    <property type="nucleotide sequence ID" value="NZ_JAZEWV010000004.1"/>
</dbReference>
<feature type="compositionally biased region" description="Pro residues" evidence="1">
    <location>
        <begin position="54"/>
        <end position="67"/>
    </location>
</feature>
<dbReference type="PANTHER" id="PTHR40763:SF4">
    <property type="entry name" value="DUF1707 DOMAIN-CONTAINING PROTEIN"/>
    <property type="match status" value="1"/>
</dbReference>
<dbReference type="Proteomes" id="UP001344658">
    <property type="component" value="Unassembled WGS sequence"/>
</dbReference>
<keyword evidence="2" id="KW-0472">Membrane</keyword>
<gene>
    <name evidence="5" type="ORF">V2S66_07790</name>
</gene>
<name>A0ABU7P9C6_9ACTN</name>
<feature type="compositionally biased region" description="Basic and acidic residues" evidence="1">
    <location>
        <begin position="44"/>
        <end position="53"/>
    </location>
</feature>
<dbReference type="PANTHER" id="PTHR40763">
    <property type="entry name" value="MEMBRANE PROTEIN-RELATED"/>
    <property type="match status" value="1"/>
</dbReference>
<evidence type="ECO:0000256" key="2">
    <source>
        <dbReference type="SAM" id="Phobius"/>
    </source>
</evidence>